<sequence length="145" mass="16893">MHECSQTSGVPHPSETTADSNVYGSAYLVRCGTGGLNMRTFDYEQLLALDYDAVVQITKSREPFCVVADGEVGSRIERFLENERQFRQTKRTFRDRDCYWWRGMQALRLPGFIPVWNRALMDNFTVQVRRCSDETLECLFTHTHR</sequence>
<keyword evidence="2" id="KW-1185">Reference proteome</keyword>
<comment type="caution">
    <text evidence="1">The sequence shown here is derived from an EMBL/GenBank/DDBJ whole genome shotgun (WGS) entry which is preliminary data.</text>
</comment>
<dbReference type="AlphaFoldDB" id="A0A936ZFV5"/>
<gene>
    <name evidence="1" type="ORF">JI739_07360</name>
</gene>
<evidence type="ECO:0000313" key="1">
    <source>
        <dbReference type="EMBL" id="MBL0420162.1"/>
    </source>
</evidence>
<organism evidence="1 2">
    <name type="scientific">Ramlibacter aurantiacus</name>
    <dbReference type="NCBI Taxonomy" id="2801330"/>
    <lineage>
        <taxon>Bacteria</taxon>
        <taxon>Pseudomonadati</taxon>
        <taxon>Pseudomonadota</taxon>
        <taxon>Betaproteobacteria</taxon>
        <taxon>Burkholderiales</taxon>
        <taxon>Comamonadaceae</taxon>
        <taxon>Ramlibacter</taxon>
    </lineage>
</organism>
<reference evidence="1" key="1">
    <citation type="submission" date="2021-01" db="EMBL/GenBank/DDBJ databases">
        <title>Ramlibacter sp. strain AW1 16S ribosomal RNA gene Genome sequencing and assembly.</title>
        <authorList>
            <person name="Kang M."/>
        </authorList>
    </citation>
    <scope>NUCLEOTIDE SEQUENCE</scope>
    <source>
        <strain evidence="1">AW1</strain>
    </source>
</reference>
<proteinExistence type="predicted"/>
<name>A0A936ZFV5_9BURK</name>
<accession>A0A936ZFV5</accession>
<evidence type="ECO:0000313" key="2">
    <source>
        <dbReference type="Proteomes" id="UP000613011"/>
    </source>
</evidence>
<dbReference type="RefSeq" id="WP_201683149.1">
    <property type="nucleotide sequence ID" value="NZ_JAEQNA010000001.1"/>
</dbReference>
<dbReference type="EMBL" id="JAEQNA010000001">
    <property type="protein sequence ID" value="MBL0420162.1"/>
    <property type="molecule type" value="Genomic_DNA"/>
</dbReference>
<dbReference type="Proteomes" id="UP000613011">
    <property type="component" value="Unassembled WGS sequence"/>
</dbReference>
<protein>
    <submittedName>
        <fullName evidence="1">Uncharacterized protein</fullName>
    </submittedName>
</protein>